<keyword evidence="2" id="KW-1185">Reference proteome</keyword>
<comment type="caution">
    <text evidence="1">The sequence shown here is derived from an EMBL/GenBank/DDBJ whole genome shotgun (WGS) entry which is preliminary data.</text>
</comment>
<name>A0ABW4BLA2_9LACO</name>
<gene>
    <name evidence="1" type="ORF">ACFQ4R_01455</name>
</gene>
<dbReference type="Gene3D" id="3.40.190.10">
    <property type="entry name" value="Periplasmic binding protein-like II"/>
    <property type="match status" value="1"/>
</dbReference>
<proteinExistence type="predicted"/>
<dbReference type="Proteomes" id="UP001597191">
    <property type="component" value="Unassembled WGS sequence"/>
</dbReference>
<dbReference type="Pfam" id="PF13416">
    <property type="entry name" value="SBP_bac_8"/>
    <property type="match status" value="1"/>
</dbReference>
<dbReference type="SUPFAM" id="SSF53850">
    <property type="entry name" value="Periplasmic binding protein-like II"/>
    <property type="match status" value="1"/>
</dbReference>
<dbReference type="InterPro" id="IPR050490">
    <property type="entry name" value="Bact_solute-bd_prot1"/>
</dbReference>
<reference evidence="2" key="1">
    <citation type="journal article" date="2019" name="Int. J. Syst. Evol. Microbiol.">
        <title>The Global Catalogue of Microorganisms (GCM) 10K type strain sequencing project: providing services to taxonomists for standard genome sequencing and annotation.</title>
        <authorList>
            <consortium name="The Broad Institute Genomics Platform"/>
            <consortium name="The Broad Institute Genome Sequencing Center for Infectious Disease"/>
            <person name="Wu L."/>
            <person name="Ma J."/>
        </authorList>
    </citation>
    <scope>NUCLEOTIDE SEQUENCE [LARGE SCALE GENOMIC DNA]</scope>
    <source>
        <strain evidence="2">CCM 8937</strain>
    </source>
</reference>
<dbReference type="EMBL" id="JBHTOH010000014">
    <property type="protein sequence ID" value="MFD1410290.1"/>
    <property type="molecule type" value="Genomic_DNA"/>
</dbReference>
<accession>A0ABW4BLA2</accession>
<evidence type="ECO:0000313" key="2">
    <source>
        <dbReference type="Proteomes" id="UP001597191"/>
    </source>
</evidence>
<dbReference type="InterPro" id="IPR006059">
    <property type="entry name" value="SBP"/>
</dbReference>
<protein>
    <submittedName>
        <fullName evidence="1">Extracellular solute-binding protein</fullName>
    </submittedName>
</protein>
<organism evidence="1 2">
    <name type="scientific">Lapidilactobacillus gannanensis</name>
    <dbReference type="NCBI Taxonomy" id="2486002"/>
    <lineage>
        <taxon>Bacteria</taxon>
        <taxon>Bacillati</taxon>
        <taxon>Bacillota</taxon>
        <taxon>Bacilli</taxon>
        <taxon>Lactobacillales</taxon>
        <taxon>Lactobacillaceae</taxon>
        <taxon>Lapidilactobacillus</taxon>
    </lineage>
</organism>
<sequence length="387" mass="43953">MFFWNPFTGPDGKNMQAMVDQYNKTNPKYKVKNISMKEGDMYTKIPTVVNSGKNIPDLNIVHAERIKQYKDNNMLISYDKYLGDYPEIKASNYVTEAWNIGDLDGKRYSLPLDIHTFQMYYNKDLVKKYAPKALDDNIVTFDEIQAAGEAAKKDKITGLGVTWFKPNFLSLYAQYGGKLTKNGTDVTLDNADGKKTLEKYVAMYKSGITSRDGQDPAQLFQSGKEIFYPEGIWMQNQVKAAKFEWGMINAPQLSSDLSKAVNWSSSHQFVMFKSKDRDAAKTKAIMKFIAWVRTHSQEWAKSGQNPASLAIKDDAAYKKMGQSFLINTPEEQATMKIFDYKYNGFVADSLDKHVGDAIFGKVSIEKTLQTMQKEVQGKIDKDQANKK</sequence>
<dbReference type="RefSeq" id="WP_379880139.1">
    <property type="nucleotide sequence ID" value="NZ_JBHTOH010000014.1"/>
</dbReference>
<dbReference type="PANTHER" id="PTHR43649">
    <property type="entry name" value="ARABINOSE-BINDING PROTEIN-RELATED"/>
    <property type="match status" value="1"/>
</dbReference>
<dbReference type="PANTHER" id="PTHR43649:SF14">
    <property type="entry name" value="BLR3389 PROTEIN"/>
    <property type="match status" value="1"/>
</dbReference>
<evidence type="ECO:0000313" key="1">
    <source>
        <dbReference type="EMBL" id="MFD1410290.1"/>
    </source>
</evidence>